<comment type="caution">
    <text evidence="2">The sequence shown here is derived from an EMBL/GenBank/DDBJ whole genome shotgun (WGS) entry which is preliminary data.</text>
</comment>
<protein>
    <recommendedName>
        <fullName evidence="4">Caspase domain-containing protein</fullName>
    </recommendedName>
</protein>
<dbReference type="AlphaFoldDB" id="A0A7W9W845"/>
<dbReference type="Gene3D" id="3.40.50.1460">
    <property type="match status" value="1"/>
</dbReference>
<accession>A0A7W9W845</accession>
<evidence type="ECO:0000313" key="2">
    <source>
        <dbReference type="EMBL" id="MBB6051765.1"/>
    </source>
</evidence>
<dbReference type="RefSeq" id="WP_184199413.1">
    <property type="nucleotide sequence ID" value="NZ_JACHGW010000003.1"/>
</dbReference>
<dbReference type="EMBL" id="JACHGW010000003">
    <property type="protein sequence ID" value="MBB6051765.1"/>
    <property type="molecule type" value="Genomic_DNA"/>
</dbReference>
<sequence length="494" mass="55181">MAAPIFALVTLAALASAPAPLRCVIFGGGPSPQYNQVAIESNVRYVHSLLPTRVDETILFADGQADTPIVQFLATKTEAQKALRTLFGDGPRPAKGAPFLQYRNSDVPRRDGPTTPDTVSGLFDKLAAEKDKNPLLLYFTGHGSPGQGVRTVDNDPRDNNHYDLWGNAHLTTKDLAGYLGKLPANRPVTMVMVQCFSGAFGNLLFTDGNPKGELVDRPFCGFFATVKEREAAGCTPEVEEEEYHDFTSYFFAALTGKDRLGRKSVQPDYNKDGKVGMDEAFAWTQINEESIDVPVATSDVFLRRFVPWTEDKELTEVSWAEILKSATPAQRAALEGLSEKLGESAQGDDRVKVAYEHFQKLLDRDLRPSSSTGIRLSPETQKRYATARQDLFQRFPSLATRRASPEEWKEAVEKALTYLEENPTQLTELSLVRRQVDAASKASYAQDIEDARWFRFIRISKSVVLEQRLRKSGDKARIKQLDELRKRESQNPLR</sequence>
<organism evidence="2 3">
    <name type="scientific">Armatimonas rosea</name>
    <dbReference type="NCBI Taxonomy" id="685828"/>
    <lineage>
        <taxon>Bacteria</taxon>
        <taxon>Bacillati</taxon>
        <taxon>Armatimonadota</taxon>
        <taxon>Armatimonadia</taxon>
        <taxon>Armatimonadales</taxon>
        <taxon>Armatimonadaceae</taxon>
        <taxon>Armatimonas</taxon>
    </lineage>
</organism>
<evidence type="ECO:0000313" key="3">
    <source>
        <dbReference type="Proteomes" id="UP000520814"/>
    </source>
</evidence>
<proteinExistence type="predicted"/>
<evidence type="ECO:0008006" key="4">
    <source>
        <dbReference type="Google" id="ProtNLM"/>
    </source>
</evidence>
<keyword evidence="3" id="KW-1185">Reference proteome</keyword>
<feature type="signal peptide" evidence="1">
    <location>
        <begin position="1"/>
        <end position="21"/>
    </location>
</feature>
<reference evidence="2 3" key="1">
    <citation type="submission" date="2020-08" db="EMBL/GenBank/DDBJ databases">
        <title>Genomic Encyclopedia of Type Strains, Phase IV (KMG-IV): sequencing the most valuable type-strain genomes for metagenomic binning, comparative biology and taxonomic classification.</title>
        <authorList>
            <person name="Goeker M."/>
        </authorList>
    </citation>
    <scope>NUCLEOTIDE SEQUENCE [LARGE SCALE GENOMIC DNA]</scope>
    <source>
        <strain evidence="2 3">DSM 23562</strain>
    </source>
</reference>
<gene>
    <name evidence="2" type="ORF">HNQ39_003575</name>
</gene>
<dbReference type="Proteomes" id="UP000520814">
    <property type="component" value="Unassembled WGS sequence"/>
</dbReference>
<name>A0A7W9W845_ARMRO</name>
<keyword evidence="1" id="KW-0732">Signal</keyword>
<evidence type="ECO:0000256" key="1">
    <source>
        <dbReference type="SAM" id="SignalP"/>
    </source>
</evidence>
<feature type="chain" id="PRO_5030777259" description="Caspase domain-containing protein" evidence="1">
    <location>
        <begin position="22"/>
        <end position="494"/>
    </location>
</feature>